<dbReference type="Gene3D" id="1.25.40.180">
    <property type="match status" value="1"/>
</dbReference>
<sequence>MVQTSVVNQEYTYDWFVQKSKEIDRTQCTLPEDSKQIISEIKNKLNIKYTVHYEIPFEKKRPTHKKEETHDICKLLNKITKKNYNKLSPQLFEIVDYIVENDNEKSGKICKQIFDIITNNSLCSSIYAKLYYEMIQSHDIFQTLFDTNCSDYLDSFKKIKFVSPNDNYDQYCLYVKEMEKMKNFSLFLVQCVFYSICKIDDIVDILVYFQNELKETLKKEECINENEQMTDAIYLILKDSIELAMFHEKWTNIEKNMNDIHKFTGNGKNNKIKFKIMDIMDCIEKKK</sequence>
<protein>
    <recommendedName>
        <fullName evidence="2">MIF4G domain-containing protein</fullName>
    </recommendedName>
</protein>
<name>A0A6C0KNH2_9ZZZZ</name>
<dbReference type="SUPFAM" id="SSF48371">
    <property type="entry name" value="ARM repeat"/>
    <property type="match status" value="1"/>
</dbReference>
<accession>A0A6C0KNH2</accession>
<reference evidence="1" key="1">
    <citation type="journal article" date="2020" name="Nature">
        <title>Giant virus diversity and host interactions through global metagenomics.</title>
        <authorList>
            <person name="Schulz F."/>
            <person name="Roux S."/>
            <person name="Paez-Espino D."/>
            <person name="Jungbluth S."/>
            <person name="Walsh D.A."/>
            <person name="Denef V.J."/>
            <person name="McMahon K.D."/>
            <person name="Konstantinidis K.T."/>
            <person name="Eloe-Fadrosh E.A."/>
            <person name="Kyrpides N.C."/>
            <person name="Woyke T."/>
        </authorList>
    </citation>
    <scope>NUCLEOTIDE SEQUENCE</scope>
    <source>
        <strain evidence="1">GVMAG-S-3300012919-55</strain>
    </source>
</reference>
<proteinExistence type="predicted"/>
<evidence type="ECO:0000313" key="1">
    <source>
        <dbReference type="EMBL" id="QHU17914.1"/>
    </source>
</evidence>
<evidence type="ECO:0008006" key="2">
    <source>
        <dbReference type="Google" id="ProtNLM"/>
    </source>
</evidence>
<dbReference type="EMBL" id="MN740919">
    <property type="protein sequence ID" value="QHU17914.1"/>
    <property type="molecule type" value="Genomic_DNA"/>
</dbReference>
<organism evidence="1">
    <name type="scientific">viral metagenome</name>
    <dbReference type="NCBI Taxonomy" id="1070528"/>
    <lineage>
        <taxon>unclassified sequences</taxon>
        <taxon>metagenomes</taxon>
        <taxon>organismal metagenomes</taxon>
    </lineage>
</organism>
<dbReference type="InterPro" id="IPR016024">
    <property type="entry name" value="ARM-type_fold"/>
</dbReference>
<dbReference type="AlphaFoldDB" id="A0A6C0KNH2"/>